<sequence length="59" mass="6764">MAVDAEVNTGLVKRIWIKVSIWWAAPAVLKSCGWAMRSPRMDDWVKSLANIGTQWIYDQ</sequence>
<dbReference type="GeneID" id="18810679"/>
<evidence type="ECO:0000313" key="1">
    <source>
        <dbReference type="EMBL" id="EGO31221.1"/>
    </source>
</evidence>
<dbReference type="KEGG" id="sla:SERLADRAFT_377053"/>
<dbReference type="RefSeq" id="XP_007313105.1">
    <property type="nucleotide sequence ID" value="XM_007313043.1"/>
</dbReference>
<protein>
    <submittedName>
        <fullName evidence="1">Uncharacterized protein</fullName>
    </submittedName>
</protein>
<reference evidence="1" key="1">
    <citation type="submission" date="2011-04" db="EMBL/GenBank/DDBJ databases">
        <title>Evolution of plant cell wall degrading machinery underlies the functional diversity of forest fungi.</title>
        <authorList>
            <consortium name="US DOE Joint Genome Institute (JGI-PGF)"/>
            <person name="Eastwood D.C."/>
            <person name="Floudas D."/>
            <person name="Binder M."/>
            <person name="Majcherczyk A."/>
            <person name="Schneider P."/>
            <person name="Aerts A."/>
            <person name="Asiegbu F.O."/>
            <person name="Baker S.E."/>
            <person name="Barry K."/>
            <person name="Bendiksby M."/>
            <person name="Blumentritt M."/>
            <person name="Coutinho P.M."/>
            <person name="Cullen D."/>
            <person name="Cullen D."/>
            <person name="Gathman A."/>
            <person name="Goodell B."/>
            <person name="Henrissat B."/>
            <person name="Ihrmark K."/>
            <person name="Kauserud H."/>
            <person name="Kohler A."/>
            <person name="LaButti K."/>
            <person name="Lapidus A."/>
            <person name="Lavin J.L."/>
            <person name="Lee Y.-H."/>
            <person name="Lindquist E."/>
            <person name="Lilly W."/>
            <person name="Lucas S."/>
            <person name="Morin E."/>
            <person name="Murat C."/>
            <person name="Oguiza J.A."/>
            <person name="Park J."/>
            <person name="Pisabarro A.G."/>
            <person name="Riley R."/>
            <person name="Rosling A."/>
            <person name="Salamov A."/>
            <person name="Schmidt O."/>
            <person name="Schmutz J."/>
            <person name="Skrede I."/>
            <person name="Stenlid J."/>
            <person name="Wiebenga A."/>
            <person name="Xie X."/>
            <person name="Kues U."/>
            <person name="Hibbett D.S."/>
            <person name="Hoffmeister D."/>
            <person name="Hogberg N."/>
            <person name="Martin F."/>
            <person name="Grigoriev I.V."/>
            <person name="Watkinson S.C."/>
        </authorList>
    </citation>
    <scope>NUCLEOTIDE SEQUENCE</scope>
    <source>
        <strain evidence="1">S7.9</strain>
    </source>
</reference>
<dbReference type="EMBL" id="GL945428">
    <property type="protein sequence ID" value="EGO31221.1"/>
    <property type="molecule type" value="Genomic_DNA"/>
</dbReference>
<proteinExistence type="predicted"/>
<dbReference type="HOGENOM" id="CLU_2962325_0_0_1"/>
<dbReference type="Proteomes" id="UP000008064">
    <property type="component" value="Unassembled WGS sequence"/>
</dbReference>
<dbReference type="AlphaFoldDB" id="F8NFD9"/>
<name>F8NFD9_SERL9</name>
<organism>
    <name type="scientific">Serpula lacrymans var. lacrymans (strain S7.9)</name>
    <name type="common">Dry rot fungus</name>
    <dbReference type="NCBI Taxonomy" id="578457"/>
    <lineage>
        <taxon>Eukaryota</taxon>
        <taxon>Fungi</taxon>
        <taxon>Dikarya</taxon>
        <taxon>Basidiomycota</taxon>
        <taxon>Agaricomycotina</taxon>
        <taxon>Agaricomycetes</taxon>
        <taxon>Agaricomycetidae</taxon>
        <taxon>Boletales</taxon>
        <taxon>Coniophorineae</taxon>
        <taxon>Serpulaceae</taxon>
        <taxon>Serpula</taxon>
    </lineage>
</organism>
<gene>
    <name evidence="1" type="ORF">SERLADRAFT_377053</name>
</gene>
<accession>F8NFD9</accession>